<evidence type="ECO:0000313" key="1">
    <source>
        <dbReference type="Proteomes" id="UP000887572"/>
    </source>
</evidence>
<name>A0A914HNR6_GLORO</name>
<dbReference type="AlphaFoldDB" id="A0A914HNR6"/>
<protein>
    <submittedName>
        <fullName evidence="2">Uncharacterized protein</fullName>
    </submittedName>
</protein>
<dbReference type="WBParaSite" id="Gr19_v10_g2498.t1">
    <property type="protein sequence ID" value="Gr19_v10_g2498.t1"/>
    <property type="gene ID" value="Gr19_v10_g2498"/>
</dbReference>
<dbReference type="Proteomes" id="UP000887572">
    <property type="component" value="Unplaced"/>
</dbReference>
<accession>A0A914HNR6</accession>
<reference evidence="2" key="1">
    <citation type="submission" date="2022-11" db="UniProtKB">
        <authorList>
            <consortium name="WormBaseParasite"/>
        </authorList>
    </citation>
    <scope>IDENTIFICATION</scope>
</reference>
<keyword evidence="1" id="KW-1185">Reference proteome</keyword>
<sequence length="94" mass="10617">MKAICDRKKRDTVSRWGFHLARQSTRDDEQKRRPLSVKLAGGVASFGDRPALRTVGWSPRGSAAGATLSERIDLSRRELSNDTMLELVHRKIQN</sequence>
<organism evidence="1 2">
    <name type="scientific">Globodera rostochiensis</name>
    <name type="common">Golden nematode worm</name>
    <name type="synonym">Heterodera rostochiensis</name>
    <dbReference type="NCBI Taxonomy" id="31243"/>
    <lineage>
        <taxon>Eukaryota</taxon>
        <taxon>Metazoa</taxon>
        <taxon>Ecdysozoa</taxon>
        <taxon>Nematoda</taxon>
        <taxon>Chromadorea</taxon>
        <taxon>Rhabditida</taxon>
        <taxon>Tylenchina</taxon>
        <taxon>Tylenchomorpha</taxon>
        <taxon>Tylenchoidea</taxon>
        <taxon>Heteroderidae</taxon>
        <taxon>Heteroderinae</taxon>
        <taxon>Globodera</taxon>
    </lineage>
</organism>
<proteinExistence type="predicted"/>
<evidence type="ECO:0000313" key="2">
    <source>
        <dbReference type="WBParaSite" id="Gr19_v10_g2498.t1"/>
    </source>
</evidence>